<dbReference type="AlphaFoldDB" id="A0A843AT39"/>
<organism evidence="1 2">
    <name type="scientific">Methanobacterium formicicum</name>
    <dbReference type="NCBI Taxonomy" id="2162"/>
    <lineage>
        <taxon>Archaea</taxon>
        <taxon>Methanobacteriati</taxon>
        <taxon>Methanobacteriota</taxon>
        <taxon>Methanomada group</taxon>
        <taxon>Methanobacteria</taxon>
        <taxon>Methanobacteriales</taxon>
        <taxon>Methanobacteriaceae</taxon>
        <taxon>Methanobacterium</taxon>
    </lineage>
</organism>
<gene>
    <name evidence="1" type="ORF">ISP06_00430</name>
</gene>
<dbReference type="EMBL" id="JADIIL010000003">
    <property type="protein sequence ID" value="MBF4473925.1"/>
    <property type="molecule type" value="Genomic_DNA"/>
</dbReference>
<evidence type="ECO:0000313" key="2">
    <source>
        <dbReference type="Proteomes" id="UP000606900"/>
    </source>
</evidence>
<reference evidence="1" key="1">
    <citation type="submission" date="2020-10" db="EMBL/GenBank/DDBJ databases">
        <title>Dehalococcoides mccartyi of a TCE/Cr reducing biochatode.</title>
        <authorList>
            <person name="Matturro B."/>
        </authorList>
    </citation>
    <scope>NUCLEOTIDE SEQUENCE</scope>
    <source>
        <strain evidence="1">Bin2</strain>
    </source>
</reference>
<name>A0A843AT39_METFO</name>
<accession>A0A843AT39</accession>
<evidence type="ECO:0000313" key="1">
    <source>
        <dbReference type="EMBL" id="MBF4473925.1"/>
    </source>
</evidence>
<sequence>MTVETYDSLRVYNQKRPLVEINTWVKHKFKKNFANYKRLNTVLILESNL</sequence>
<comment type="caution">
    <text evidence="1">The sequence shown here is derived from an EMBL/GenBank/DDBJ whole genome shotgun (WGS) entry which is preliminary data.</text>
</comment>
<protein>
    <submittedName>
        <fullName evidence="1">Uncharacterized protein</fullName>
    </submittedName>
</protein>
<dbReference type="Proteomes" id="UP000606900">
    <property type="component" value="Unassembled WGS sequence"/>
</dbReference>
<dbReference type="RefSeq" id="WP_276697834.1">
    <property type="nucleotide sequence ID" value="NZ_JADIIL010000003.1"/>
</dbReference>
<proteinExistence type="predicted"/>